<feature type="transmembrane region" description="Helical" evidence="2">
    <location>
        <begin position="120"/>
        <end position="141"/>
    </location>
</feature>
<keyword evidence="2" id="KW-0472">Membrane</keyword>
<keyword evidence="4" id="KW-1185">Reference proteome</keyword>
<feature type="compositionally biased region" description="Polar residues" evidence="1">
    <location>
        <begin position="10"/>
        <end position="25"/>
    </location>
</feature>
<evidence type="ECO:0000313" key="3">
    <source>
        <dbReference type="EMBL" id="RYR10734.1"/>
    </source>
</evidence>
<name>A0A444Z994_ARAHY</name>
<organism evidence="3 4">
    <name type="scientific">Arachis hypogaea</name>
    <name type="common">Peanut</name>
    <dbReference type="NCBI Taxonomy" id="3818"/>
    <lineage>
        <taxon>Eukaryota</taxon>
        <taxon>Viridiplantae</taxon>
        <taxon>Streptophyta</taxon>
        <taxon>Embryophyta</taxon>
        <taxon>Tracheophyta</taxon>
        <taxon>Spermatophyta</taxon>
        <taxon>Magnoliopsida</taxon>
        <taxon>eudicotyledons</taxon>
        <taxon>Gunneridae</taxon>
        <taxon>Pentapetalae</taxon>
        <taxon>rosids</taxon>
        <taxon>fabids</taxon>
        <taxon>Fabales</taxon>
        <taxon>Fabaceae</taxon>
        <taxon>Papilionoideae</taxon>
        <taxon>50 kb inversion clade</taxon>
        <taxon>dalbergioids sensu lato</taxon>
        <taxon>Dalbergieae</taxon>
        <taxon>Pterocarpus clade</taxon>
        <taxon>Arachis</taxon>
    </lineage>
</organism>
<keyword evidence="2" id="KW-0812">Transmembrane</keyword>
<evidence type="ECO:0000256" key="1">
    <source>
        <dbReference type="SAM" id="MobiDB-lite"/>
    </source>
</evidence>
<comment type="caution">
    <text evidence="3">The sequence shown here is derived from an EMBL/GenBank/DDBJ whole genome shotgun (WGS) entry which is preliminary data.</text>
</comment>
<evidence type="ECO:0000256" key="2">
    <source>
        <dbReference type="SAM" id="Phobius"/>
    </source>
</evidence>
<dbReference type="EMBL" id="SDMP01000015">
    <property type="protein sequence ID" value="RYR10734.1"/>
    <property type="molecule type" value="Genomic_DNA"/>
</dbReference>
<dbReference type="Proteomes" id="UP000289738">
    <property type="component" value="Chromosome B05"/>
</dbReference>
<reference evidence="3 4" key="1">
    <citation type="submission" date="2019-01" db="EMBL/GenBank/DDBJ databases">
        <title>Sequencing of cultivated peanut Arachis hypogaea provides insights into genome evolution and oil improvement.</title>
        <authorList>
            <person name="Chen X."/>
        </authorList>
    </citation>
    <scope>NUCLEOTIDE SEQUENCE [LARGE SCALE GENOMIC DNA]</scope>
    <source>
        <strain evidence="4">cv. Fuhuasheng</strain>
        <tissue evidence="3">Leaves</tissue>
    </source>
</reference>
<accession>A0A444Z994</accession>
<evidence type="ECO:0008006" key="5">
    <source>
        <dbReference type="Google" id="ProtNLM"/>
    </source>
</evidence>
<evidence type="ECO:0000313" key="4">
    <source>
        <dbReference type="Proteomes" id="UP000289738"/>
    </source>
</evidence>
<dbReference type="AlphaFoldDB" id="A0A444Z994"/>
<proteinExistence type="predicted"/>
<sequence>MSMIGGGSTACGSSVRSPSSWNRMRTPTKSRRLGPPEWFGYGCRPVLRWFGIESNPNKPFYGCPNYNSSGKRWCRLFVWADSGNEEQVDKPKSCGDDYEVKMNFNWRLQRLEEDVHMQKVITQLLVLVVSVLIVLLVILYCK</sequence>
<keyword evidence="2" id="KW-1133">Transmembrane helix</keyword>
<gene>
    <name evidence="3" type="ORF">Ahy_B05g079212</name>
</gene>
<feature type="region of interest" description="Disordered" evidence="1">
    <location>
        <begin position="1"/>
        <end position="30"/>
    </location>
</feature>
<protein>
    <recommendedName>
        <fullName evidence="5">Zinc finger GRF-type domain-containing protein</fullName>
    </recommendedName>
</protein>